<dbReference type="InterPro" id="IPR017938">
    <property type="entry name" value="Riboflavin_synthase-like_b-brl"/>
</dbReference>
<feature type="domain" description="FAD-binding FR-type" evidence="2">
    <location>
        <begin position="177"/>
        <end position="316"/>
    </location>
</feature>
<dbReference type="GO" id="GO:0005737">
    <property type="term" value="C:cytoplasm"/>
    <property type="evidence" value="ECO:0007669"/>
    <property type="project" value="TreeGrafter"/>
</dbReference>
<organism evidence="3 4">
    <name type="scientific">Sungouiella intermedia</name>
    <dbReference type="NCBI Taxonomy" id="45354"/>
    <lineage>
        <taxon>Eukaryota</taxon>
        <taxon>Fungi</taxon>
        <taxon>Dikarya</taxon>
        <taxon>Ascomycota</taxon>
        <taxon>Saccharomycotina</taxon>
        <taxon>Pichiomycetes</taxon>
        <taxon>Metschnikowiaceae</taxon>
        <taxon>Sungouiella</taxon>
    </lineage>
</organism>
<dbReference type="PANTHER" id="PTHR18460:SF3">
    <property type="entry name" value="TELO2-INTERACTING PROTEIN 1 HOMOLOG"/>
    <property type="match status" value="1"/>
</dbReference>
<dbReference type="Gene3D" id="2.40.30.10">
    <property type="entry name" value="Translation factors"/>
    <property type="match status" value="1"/>
</dbReference>
<dbReference type="Pfam" id="PF24173">
    <property type="entry name" value="TPR_TTI1_N"/>
    <property type="match status" value="1"/>
</dbReference>
<evidence type="ECO:0000256" key="1">
    <source>
        <dbReference type="SAM" id="MobiDB-lite"/>
    </source>
</evidence>
<dbReference type="PANTHER" id="PTHR18460">
    <property type="entry name" value="TEL2 INTERACTING PROTEIN 1 TTI1 FAMILY MEMBER"/>
    <property type="match status" value="1"/>
</dbReference>
<accession>A0A1L0C766</accession>
<dbReference type="Gene3D" id="3.40.50.80">
    <property type="entry name" value="Nucleotide-binding domain of ferredoxin-NADP reductase (FNR) module"/>
    <property type="match status" value="1"/>
</dbReference>
<dbReference type="InterPro" id="IPR057567">
    <property type="entry name" value="TPR_TTI1_C"/>
</dbReference>
<feature type="region of interest" description="Disordered" evidence="1">
    <location>
        <begin position="1477"/>
        <end position="1514"/>
    </location>
</feature>
<dbReference type="InterPro" id="IPR039261">
    <property type="entry name" value="FNR_nucleotide-bd"/>
</dbReference>
<gene>
    <name evidence="3" type="ORF">SAMEA4029009_CIC11G00000005744</name>
</gene>
<proteinExistence type="predicted"/>
<dbReference type="SUPFAM" id="SSF63380">
    <property type="entry name" value="Riboflavin synthase domain-like"/>
    <property type="match status" value="1"/>
</dbReference>
<dbReference type="GO" id="GO:0016491">
    <property type="term" value="F:oxidoreductase activity"/>
    <property type="evidence" value="ECO:0007669"/>
    <property type="project" value="InterPro"/>
</dbReference>
<dbReference type="Pfam" id="PF24181">
    <property type="entry name" value="TPR_TTI1_C"/>
    <property type="match status" value="1"/>
</dbReference>
<evidence type="ECO:0000313" key="3">
    <source>
        <dbReference type="EMBL" id="SGZ58714.1"/>
    </source>
</evidence>
<dbReference type="SUPFAM" id="SSF52343">
    <property type="entry name" value="Ferredoxin reductase-like, C-terminal NADP-linked domain"/>
    <property type="match status" value="1"/>
</dbReference>
<dbReference type="Proteomes" id="UP000182259">
    <property type="component" value="Chromosome VII"/>
</dbReference>
<dbReference type="InterPro" id="IPR017927">
    <property type="entry name" value="FAD-bd_FR_type"/>
</dbReference>
<dbReference type="InterPro" id="IPR016024">
    <property type="entry name" value="ARM-type_fold"/>
</dbReference>
<reference evidence="3 4" key="1">
    <citation type="submission" date="2016-10" db="EMBL/GenBank/DDBJ databases">
        <authorList>
            <person name="de Groot N.N."/>
        </authorList>
    </citation>
    <scope>NUCLEOTIDE SEQUENCE [LARGE SCALE GENOMIC DNA]</scope>
    <source>
        <strain evidence="3 4">PYCC 4715</strain>
    </source>
</reference>
<sequence>MLHCARYGTLRPFRGIKRQNFIATSIQKVPLLHFSTSIVTKSKKSDKEEKRSDKNESVSKKEDRDALFKVKSKTSLSAPAPMSPDLGLEALMKKDNKPYIPKLKHERLSYEYPGLPNEDDFTKHSSKVKKPKTVNRWSRHVPKLLTALAVLWGAYTVKVWYFPLEKGADSKELLDPDTFHKFIITHKHKIDDEHYLIEVKPKFKNWQYSYYAHYDNKSIWNGDKIWSVEVKQPQIMVVRSYTPLPLYFMKSERTRSGEKDPLLRVIDNDAGDYDKGGVMTFYLKRYGEGEVSRYIVDKAVGDEIDIRGPHIEYTLPHHPLKQLHERPMFRDLPSKVEAESLVETIKKDNKIPGFDNLTFYAAGTGIAPALQLLFSRNPYRGFVRLHYSALTGKELGPLERFLFFLEKLDRIEVIRHIDEQPKTMLNAKDVVKPHARSYVSPMRQELEGKNEATTGLSPEEALKLRMAIMDEQESAKQKAEDMARERAPRFENALQQALVTSKQPKAPSAMAIVCGPDGYIDYVAGGKLLNTNEQGNVLGLLGSTFQLSRASIFINPKEVHGYLPKMDSPEVRQLSLTLFAQIKPTCVRISELALQGGELSQSDTTALIYNLRELTQLTKKHQQEHISEHYLLSTKLADYVFFPLSNLLKHSNLHQQVVRYVLDVMSFLLQWSWSNNLDEKLLDQLCPLVIFLCGGPSILVARTSQIGDKDFSFKLSSVTCLVQLIKCFPRLYLTDEESGPKRLSMLGDITTLLLDVMGSLNSPLNQEENEMVIDTLDILTWLYSTRVTAEQTSYVFPGMVSKIVNFSISTRNLHAATITKVIETLQELIVKVFEDEGLSISISDASVTSENLQSFQDLMDEDKTIDQRSIPIKIEMKETKHEHRTELWVRATSKQLKLSILTLFKYLFFNSTMRTKVAVNFKVSEAIFEFVATITRKCLQSLFTEVVQSGLDIFSALMFVITSHSSHFLEQDFLRKATDVYLQFEYGKLELLSKQLLIKTNHLIFIQFPSVLALLNEEKIGVCVAAIKVHLFILQALLDYTKSDKESILLMKKSILQTLVSQMSSKDYSGKSKSNASNDELLRLLNGSSSKSNTLDDVELPLHINANALTKMKKEGKSMSSAQGSSDLRRLATDWTDDYQDKNVIVFKFVLSDSAEECLKGLLTFVGLQSQADMEILINSINEIEPVSNFVDDDLLIKSVSLWTSNQLLRTSAKTSGSAKVFDINDFLDIDVEEQTDDETGYIILEHALDLIGEAKDKVIKGGLTTKQATICQMAYVTALESIEVLSFELAKEDFQTDFLMNHLFLLLEALTYPSQSEVYLQARKSLNSVVQNYYDGSLGNLIMDNADYLVDSLSMSLSTASGLTPSLPGILLVILKIAGRQLLQTNQLNDILSEIFLVIDSYHGYSVLVENFFLVFEIIVEITREIYGSELSDESKIEKEQNASRYKPWGMTTRHQLLSLISDNERIIGEAEDFDPSKEYFNRKPGVPFGDQDGDSDDEDDEDVPVERPDENSWDCPIPKGVYVLIQQIFTYGLQFLSHPSEKLKVQVLKTLLKAYPLMSTNYSVIMPLLAQYWPMILVLTSGVSTTSEYEVSVALRHTIEPSLRLTMEILHEDSKHEAFMSKRFVDMWDFWKKKSAMFNLSNKGIEKGLTVSTSTVPHTTCQLYTQVLLTGMNTYEKMIPDLTALEMGEACIALGIPKGASISRNTRALLWVIKNHRK</sequence>
<feature type="region of interest" description="Disordered" evidence="1">
    <location>
        <begin position="40"/>
        <end position="65"/>
    </location>
</feature>
<feature type="compositionally biased region" description="Basic and acidic residues" evidence="1">
    <location>
        <begin position="43"/>
        <end position="65"/>
    </location>
</feature>
<dbReference type="PROSITE" id="PS51384">
    <property type="entry name" value="FAD_FR"/>
    <property type="match status" value="1"/>
</dbReference>
<dbReference type="EMBL" id="LT635770">
    <property type="protein sequence ID" value="SGZ58714.1"/>
    <property type="molecule type" value="Genomic_DNA"/>
</dbReference>
<dbReference type="InterPro" id="IPR057566">
    <property type="entry name" value="TPR_TTI1_N"/>
</dbReference>
<name>A0A1L0C766_9ASCO</name>
<evidence type="ECO:0000259" key="2">
    <source>
        <dbReference type="PROSITE" id="PS51384"/>
    </source>
</evidence>
<dbReference type="InterPro" id="IPR049362">
    <property type="entry name" value="TTI1_rpt"/>
</dbReference>
<feature type="compositionally biased region" description="Acidic residues" evidence="1">
    <location>
        <begin position="1493"/>
        <end position="1505"/>
    </location>
</feature>
<dbReference type="InterPro" id="IPR052587">
    <property type="entry name" value="TELO2-interacting_protein_1"/>
</dbReference>
<evidence type="ECO:0000313" key="4">
    <source>
        <dbReference type="Proteomes" id="UP000182259"/>
    </source>
</evidence>
<dbReference type="Pfam" id="PF21547">
    <property type="entry name" value="TTI1"/>
    <property type="match status" value="1"/>
</dbReference>
<dbReference type="SUPFAM" id="SSF48371">
    <property type="entry name" value="ARM repeat"/>
    <property type="match status" value="1"/>
</dbReference>
<protein>
    <submittedName>
        <fullName evidence="3">CIC11C00000005744</fullName>
    </submittedName>
</protein>